<dbReference type="PANTHER" id="PTHR33744:SF1">
    <property type="entry name" value="DNA-BINDING TRANSCRIPTIONAL ACTIVATOR ADER"/>
    <property type="match status" value="1"/>
</dbReference>
<dbReference type="InterPro" id="IPR012914">
    <property type="entry name" value="PucR_dom"/>
</dbReference>
<dbReference type="InterPro" id="IPR042070">
    <property type="entry name" value="PucR_C-HTH_sf"/>
</dbReference>
<evidence type="ECO:0000313" key="3">
    <source>
        <dbReference type="EMBL" id="RST96497.1"/>
    </source>
</evidence>
<evidence type="ECO:0000259" key="1">
    <source>
        <dbReference type="Pfam" id="PF07905"/>
    </source>
</evidence>
<dbReference type="Proteomes" id="UP000287239">
    <property type="component" value="Unassembled WGS sequence"/>
</dbReference>
<keyword evidence="4" id="KW-1185">Reference proteome</keyword>
<dbReference type="GeneID" id="98567955"/>
<protein>
    <recommendedName>
        <fullName evidence="5">PucR family transcriptional regulator</fullName>
    </recommendedName>
</protein>
<gene>
    <name evidence="3" type="ORF">CBF35_06190</name>
</gene>
<proteinExistence type="predicted"/>
<name>A0A429ZS48_9ENTE</name>
<feature type="domain" description="Purine catabolism PurC-like" evidence="1">
    <location>
        <begin position="7"/>
        <end position="125"/>
    </location>
</feature>
<dbReference type="Gene3D" id="1.10.10.2840">
    <property type="entry name" value="PucR C-terminal helix-turn-helix domain"/>
    <property type="match status" value="1"/>
</dbReference>
<dbReference type="OrthoDB" id="142218at2"/>
<evidence type="ECO:0000313" key="4">
    <source>
        <dbReference type="Proteomes" id="UP000287239"/>
    </source>
</evidence>
<organism evidence="3 4">
    <name type="scientific">Vagococcus salmoninarum</name>
    <dbReference type="NCBI Taxonomy" id="2739"/>
    <lineage>
        <taxon>Bacteria</taxon>
        <taxon>Bacillati</taxon>
        <taxon>Bacillota</taxon>
        <taxon>Bacilli</taxon>
        <taxon>Lactobacillales</taxon>
        <taxon>Enterococcaceae</taxon>
        <taxon>Vagococcus</taxon>
    </lineage>
</organism>
<evidence type="ECO:0000259" key="2">
    <source>
        <dbReference type="Pfam" id="PF13556"/>
    </source>
</evidence>
<feature type="domain" description="PucR C-terminal helix-turn-helix" evidence="2">
    <location>
        <begin position="482"/>
        <end position="539"/>
    </location>
</feature>
<accession>A0A429ZS48</accession>
<comment type="caution">
    <text evidence="3">The sequence shown here is derived from an EMBL/GenBank/DDBJ whole genome shotgun (WGS) entry which is preliminary data.</text>
</comment>
<dbReference type="Pfam" id="PF13556">
    <property type="entry name" value="HTH_30"/>
    <property type="match status" value="1"/>
</dbReference>
<dbReference type="EMBL" id="NGJU01000007">
    <property type="protein sequence ID" value="RST96497.1"/>
    <property type="molecule type" value="Genomic_DNA"/>
</dbReference>
<dbReference type="PANTHER" id="PTHR33744">
    <property type="entry name" value="CARBOHYDRATE DIACID REGULATOR"/>
    <property type="match status" value="1"/>
</dbReference>
<reference evidence="3 4" key="1">
    <citation type="submission" date="2017-05" db="EMBL/GenBank/DDBJ databases">
        <title>Vagococcus spp. assemblies.</title>
        <authorList>
            <person name="Gulvik C.A."/>
        </authorList>
    </citation>
    <scope>NUCLEOTIDE SEQUENCE [LARGE SCALE GENOMIC DNA]</scope>
    <source>
        <strain evidence="3 4">NCFB 2777</strain>
    </source>
</reference>
<evidence type="ECO:0008006" key="5">
    <source>
        <dbReference type="Google" id="ProtNLM"/>
    </source>
</evidence>
<dbReference type="InterPro" id="IPR025736">
    <property type="entry name" value="PucR_C-HTH_dom"/>
</dbReference>
<dbReference type="InterPro" id="IPR051448">
    <property type="entry name" value="CdaR-like_regulators"/>
</dbReference>
<dbReference type="RefSeq" id="WP_126779172.1">
    <property type="nucleotide sequence ID" value="NZ_CAUQJP010000011.1"/>
</dbReference>
<sequence>MTSLANILDAPRFSDLELLTPNCDTSLTVTSVEITETPDIAGFTSSETFLLTTAMYYKDKQAELITLIDSLVKIRCSGIGIKVGRFIDEIDPVVIAYANSQKFPLVLIPSTKPLGGVLQKINSFINQSKTEQISYALDIQKQFSTLIINDASIEKIILDFGTIVKCPIILVDPFKEVVASSKDWKSYAQPATPLIEQLNNQQAFHPETEKGSLFVDLNSSTKVETAIYPIKSNSYFPYYLIILSPEKIPYPVSEFAIEQALLVLSFTLLKNDKVAESQKSIKSDYFLNLIERPENNQTSQKKWLTYDANFGIRFSPFYQVIYVSLSDDNLNPSHLKLTAEKMKLAYLWLDQKLPHLLADSVVFPEKNQHQLVIILQKDISPKLLTTHLTNLAKTLAQTFPAKLVFSCGQPCDNLGAISTSLIEAKITFEERQQLLNKPTVLFYRPKGILNLFETIQTDEANYFCRNLLKELAYPLDPMHQELRKTLKTFLDNQCEITKTANQLFIHRNTVKYRIDNCQTILGVTINAPETSLNLRLALELSENQQ</sequence>
<dbReference type="AlphaFoldDB" id="A0A429ZS48"/>
<dbReference type="Pfam" id="PF07905">
    <property type="entry name" value="PucR"/>
    <property type="match status" value="1"/>
</dbReference>